<evidence type="ECO:0000256" key="2">
    <source>
        <dbReference type="ARBA" id="ARBA00022552"/>
    </source>
</evidence>
<dbReference type="PIRSF" id="PIRSF029038">
    <property type="entry name" value="Mtase_YbiN_prd"/>
    <property type="match status" value="1"/>
</dbReference>
<comment type="similarity">
    <text evidence="6">Belongs to the methyltransferase superfamily. METTL16/RlmF family.</text>
</comment>
<proteinExistence type="inferred from homology"/>
<dbReference type="CDD" id="cd02440">
    <property type="entry name" value="AdoMet_MTases"/>
    <property type="match status" value="1"/>
</dbReference>
<comment type="subcellular location">
    <subcellularLocation>
        <location evidence="6">Cytoplasm</location>
    </subcellularLocation>
</comment>
<gene>
    <name evidence="6" type="primary">rlmF</name>
    <name evidence="7" type="ORF">FHS59_002342</name>
</gene>
<sequence length="317" mass="36339">MEKNKNLKSGLHPRNIHRDRYDFPALIQTDPSLKPFVAENKYGDLSIDFANPEAVKTLNRALLKHFYQISNWDIPAGYLCPPIPGRADYIHHMADLLSQSNGGKLPNPEKIRVLDLGTGANCIYPLLGNSIYNWSFVGTEIDPKALDAAQANLYANPQFRGKIILRIQEDPSHILEKIIRYDDIFDLTICNPPFHGSQEEAEAGSIRKVKNLKGKVGKKVPLNFGGQSHELWCEGGELAFIQKMIKESMVYKYNCFWFTTLVSKEEHLKELILALKKARVADRKIIQMTHGNKKSRILAWTFLNPEKQEGWRKRRWE</sequence>
<dbReference type="SUPFAM" id="SSF53335">
    <property type="entry name" value="S-adenosyl-L-methionine-dependent methyltransferases"/>
    <property type="match status" value="1"/>
</dbReference>
<evidence type="ECO:0000313" key="7">
    <source>
        <dbReference type="EMBL" id="MBB6326714.1"/>
    </source>
</evidence>
<keyword evidence="2 6" id="KW-0698">rRNA processing</keyword>
<dbReference type="EC" id="2.1.1.181" evidence="6"/>
<evidence type="ECO:0000256" key="3">
    <source>
        <dbReference type="ARBA" id="ARBA00022603"/>
    </source>
</evidence>
<dbReference type="Gene3D" id="3.40.50.150">
    <property type="entry name" value="Vaccinia Virus protein VP39"/>
    <property type="match status" value="1"/>
</dbReference>
<comment type="catalytic activity">
    <reaction evidence="6">
        <text>adenosine(1618) in 23S rRNA + S-adenosyl-L-methionine = N(6)-methyladenosine(1618) in 23S rRNA + S-adenosyl-L-homocysteine + H(+)</text>
        <dbReference type="Rhea" id="RHEA:16497"/>
        <dbReference type="Rhea" id="RHEA-COMP:10229"/>
        <dbReference type="Rhea" id="RHEA-COMP:10231"/>
        <dbReference type="ChEBI" id="CHEBI:15378"/>
        <dbReference type="ChEBI" id="CHEBI:57856"/>
        <dbReference type="ChEBI" id="CHEBI:59789"/>
        <dbReference type="ChEBI" id="CHEBI:74411"/>
        <dbReference type="ChEBI" id="CHEBI:74449"/>
        <dbReference type="EC" id="2.1.1.181"/>
    </reaction>
</comment>
<evidence type="ECO:0000256" key="1">
    <source>
        <dbReference type="ARBA" id="ARBA00022490"/>
    </source>
</evidence>
<evidence type="ECO:0000313" key="8">
    <source>
        <dbReference type="Proteomes" id="UP000588604"/>
    </source>
</evidence>
<reference evidence="7 8" key="1">
    <citation type="submission" date="2020-08" db="EMBL/GenBank/DDBJ databases">
        <title>Genomic Encyclopedia of Type Strains, Phase IV (KMG-IV): sequencing the most valuable type-strain genomes for metagenomic binning, comparative biology and taxonomic classification.</title>
        <authorList>
            <person name="Goeker M."/>
        </authorList>
    </citation>
    <scope>NUCLEOTIDE SEQUENCE [LARGE SCALE GENOMIC DNA]</scope>
    <source>
        <strain evidence="7 8">DSM 102044</strain>
    </source>
</reference>
<accession>A0A841MPQ6</accession>
<dbReference type="GO" id="GO:0005737">
    <property type="term" value="C:cytoplasm"/>
    <property type="evidence" value="ECO:0007669"/>
    <property type="project" value="UniProtKB-SubCell"/>
</dbReference>
<dbReference type="EMBL" id="JACIJO010000002">
    <property type="protein sequence ID" value="MBB6326714.1"/>
    <property type="molecule type" value="Genomic_DNA"/>
</dbReference>
<dbReference type="PANTHER" id="PTHR13393">
    <property type="entry name" value="SAM-DEPENDENT METHYLTRANSFERASE"/>
    <property type="match status" value="1"/>
</dbReference>
<dbReference type="Proteomes" id="UP000588604">
    <property type="component" value="Unassembled WGS sequence"/>
</dbReference>
<dbReference type="Pfam" id="PF05971">
    <property type="entry name" value="Methyltransf_10"/>
    <property type="match status" value="1"/>
</dbReference>
<dbReference type="GO" id="GO:0070475">
    <property type="term" value="P:rRNA base methylation"/>
    <property type="evidence" value="ECO:0007669"/>
    <property type="project" value="TreeGrafter"/>
</dbReference>
<comment type="function">
    <text evidence="6">Specifically methylates the adenine in position 1618 of 23S rRNA.</text>
</comment>
<comment type="caution">
    <text evidence="7">The sequence shown here is derived from an EMBL/GenBank/DDBJ whole genome shotgun (WGS) entry which is preliminary data.</text>
</comment>
<name>A0A841MPQ6_9BACT</name>
<keyword evidence="4 6" id="KW-0808">Transferase</keyword>
<protein>
    <recommendedName>
        <fullName evidence="6">Ribosomal RNA large subunit methyltransferase F</fullName>
        <ecNumber evidence="6">2.1.1.181</ecNumber>
    </recommendedName>
    <alternativeName>
        <fullName evidence="6">23S rRNA mA1618 methyltransferase</fullName>
    </alternativeName>
    <alternativeName>
        <fullName evidence="6">rRNA adenine N-6-methyltransferase</fullName>
    </alternativeName>
</protein>
<dbReference type="GO" id="GO:0052907">
    <property type="term" value="F:23S rRNA (adenine(1618)-N(6))-methyltransferase activity"/>
    <property type="evidence" value="ECO:0007669"/>
    <property type="project" value="UniProtKB-EC"/>
</dbReference>
<dbReference type="HAMAP" id="MF_01848">
    <property type="entry name" value="23SrRNA_methyltr_F"/>
    <property type="match status" value="1"/>
</dbReference>
<keyword evidence="3 6" id="KW-0489">Methyltransferase</keyword>
<dbReference type="InterPro" id="IPR016909">
    <property type="entry name" value="rRNA_lsu_MeTfrase_F"/>
</dbReference>
<keyword evidence="1 6" id="KW-0963">Cytoplasm</keyword>
<evidence type="ECO:0000256" key="4">
    <source>
        <dbReference type="ARBA" id="ARBA00022679"/>
    </source>
</evidence>
<keyword evidence="5 6" id="KW-0949">S-adenosyl-L-methionine</keyword>
<dbReference type="InterPro" id="IPR029063">
    <property type="entry name" value="SAM-dependent_MTases_sf"/>
</dbReference>
<dbReference type="AlphaFoldDB" id="A0A841MPQ6"/>
<dbReference type="RefSeq" id="WP_184495296.1">
    <property type="nucleotide sequence ID" value="NZ_JACIJO010000002.1"/>
</dbReference>
<evidence type="ECO:0000256" key="6">
    <source>
        <dbReference type="HAMAP-Rule" id="MF_01848"/>
    </source>
</evidence>
<organism evidence="7 8">
    <name type="scientific">Algoriphagus iocasae</name>
    <dbReference type="NCBI Taxonomy" id="1836499"/>
    <lineage>
        <taxon>Bacteria</taxon>
        <taxon>Pseudomonadati</taxon>
        <taxon>Bacteroidota</taxon>
        <taxon>Cytophagia</taxon>
        <taxon>Cytophagales</taxon>
        <taxon>Cyclobacteriaceae</taxon>
        <taxon>Algoriphagus</taxon>
    </lineage>
</organism>
<dbReference type="PANTHER" id="PTHR13393:SF0">
    <property type="entry name" value="RNA N6-ADENOSINE-METHYLTRANSFERASE METTL16"/>
    <property type="match status" value="1"/>
</dbReference>
<dbReference type="InterPro" id="IPR010286">
    <property type="entry name" value="METTL16/RlmF"/>
</dbReference>
<keyword evidence="8" id="KW-1185">Reference proteome</keyword>
<evidence type="ECO:0000256" key="5">
    <source>
        <dbReference type="ARBA" id="ARBA00022691"/>
    </source>
</evidence>
<dbReference type="NCBIfam" id="NF008725">
    <property type="entry name" value="PRK11727.1"/>
    <property type="match status" value="1"/>
</dbReference>